<gene>
    <name evidence="1" type="ORF">B5P46_06720</name>
</gene>
<dbReference type="AlphaFoldDB" id="A0A4Q1U9K6"/>
<dbReference type="Proteomes" id="UP000290767">
    <property type="component" value="Unassembled WGS sequence"/>
</dbReference>
<reference evidence="1 2" key="1">
    <citation type="submission" date="2017-03" db="EMBL/GenBank/DDBJ databases">
        <authorList>
            <person name="Safronova V.I."/>
            <person name="Sazanova A.L."/>
            <person name="Chirak E.R."/>
        </authorList>
    </citation>
    <scope>NUCLEOTIDE SEQUENCE [LARGE SCALE GENOMIC DNA]</scope>
    <source>
        <strain evidence="1 2">Tri-43</strain>
    </source>
</reference>
<protein>
    <submittedName>
        <fullName evidence="1">Uncharacterized protein</fullName>
    </submittedName>
</protein>
<comment type="caution">
    <text evidence="1">The sequence shown here is derived from an EMBL/GenBank/DDBJ whole genome shotgun (WGS) entry which is preliminary data.</text>
</comment>
<proteinExistence type="predicted"/>
<evidence type="ECO:0000313" key="1">
    <source>
        <dbReference type="EMBL" id="RXT28476.1"/>
    </source>
</evidence>
<dbReference type="EMBL" id="MZMU01000003">
    <property type="protein sequence ID" value="RXT28476.1"/>
    <property type="molecule type" value="Genomic_DNA"/>
</dbReference>
<accession>A0A4Q1U9K6</accession>
<organism evidence="1 2">
    <name type="scientific">Rhizobium leguminosarum</name>
    <dbReference type="NCBI Taxonomy" id="384"/>
    <lineage>
        <taxon>Bacteria</taxon>
        <taxon>Pseudomonadati</taxon>
        <taxon>Pseudomonadota</taxon>
        <taxon>Alphaproteobacteria</taxon>
        <taxon>Hyphomicrobiales</taxon>
        <taxon>Rhizobiaceae</taxon>
        <taxon>Rhizobium/Agrobacterium group</taxon>
        <taxon>Rhizobium</taxon>
    </lineage>
</organism>
<name>A0A4Q1U9K6_RHILE</name>
<evidence type="ECO:0000313" key="2">
    <source>
        <dbReference type="Proteomes" id="UP000290767"/>
    </source>
</evidence>
<sequence>MLFDENPAHVSDGGESDYFGWHEFGQLPADLRDQMSGGKELAVTGATGVRVIVSLTGAIEAVSQFKTCLAKP</sequence>